<dbReference type="Proteomes" id="UP000660265">
    <property type="component" value="Unassembled WGS sequence"/>
</dbReference>
<organism evidence="1 2">
    <name type="scientific">Streptomyces camponoticapitis</name>
    <dbReference type="NCBI Taxonomy" id="1616125"/>
    <lineage>
        <taxon>Bacteria</taxon>
        <taxon>Bacillati</taxon>
        <taxon>Actinomycetota</taxon>
        <taxon>Actinomycetes</taxon>
        <taxon>Kitasatosporales</taxon>
        <taxon>Streptomycetaceae</taxon>
        <taxon>Streptomyces</taxon>
    </lineage>
</organism>
<evidence type="ECO:0000313" key="2">
    <source>
        <dbReference type="Proteomes" id="UP000660265"/>
    </source>
</evidence>
<name>A0ABQ2E8U4_9ACTN</name>
<dbReference type="RefSeq" id="WP_189108066.1">
    <property type="nucleotide sequence ID" value="NZ_BMMV01000008.1"/>
</dbReference>
<proteinExistence type="predicted"/>
<sequence length="109" mass="12193">MRNFSRTARARHELTKRTRAEIEKALDLRDNFQRRGLKAMAQGALDARITVVVRMSVGDFLEHAANEAHGRYMAHLEVCGCRAVGRSCGAGDALLEEWKAARDLVRVDA</sequence>
<gene>
    <name evidence="1" type="ORF">GCM10011583_31630</name>
</gene>
<evidence type="ECO:0000313" key="1">
    <source>
        <dbReference type="EMBL" id="GGJ97824.1"/>
    </source>
</evidence>
<comment type="caution">
    <text evidence="1">The sequence shown here is derived from an EMBL/GenBank/DDBJ whole genome shotgun (WGS) entry which is preliminary data.</text>
</comment>
<keyword evidence="2" id="KW-1185">Reference proteome</keyword>
<reference evidence="2" key="1">
    <citation type="journal article" date="2019" name="Int. J. Syst. Evol. Microbiol.">
        <title>The Global Catalogue of Microorganisms (GCM) 10K type strain sequencing project: providing services to taxonomists for standard genome sequencing and annotation.</title>
        <authorList>
            <consortium name="The Broad Institute Genomics Platform"/>
            <consortium name="The Broad Institute Genome Sequencing Center for Infectious Disease"/>
            <person name="Wu L."/>
            <person name="Ma J."/>
        </authorList>
    </citation>
    <scope>NUCLEOTIDE SEQUENCE [LARGE SCALE GENOMIC DNA]</scope>
    <source>
        <strain evidence="2">CGMCC 4.7275</strain>
    </source>
</reference>
<dbReference type="EMBL" id="BMMV01000008">
    <property type="protein sequence ID" value="GGJ97824.1"/>
    <property type="molecule type" value="Genomic_DNA"/>
</dbReference>
<protein>
    <submittedName>
        <fullName evidence="1">Uncharacterized protein</fullName>
    </submittedName>
</protein>
<accession>A0ABQ2E8U4</accession>